<evidence type="ECO:0000313" key="1">
    <source>
        <dbReference type="EMBL" id="KAH7937366.1"/>
    </source>
</evidence>
<keyword evidence="2" id="KW-1185">Reference proteome</keyword>
<reference evidence="1" key="1">
    <citation type="submission" date="2020-05" db="EMBL/GenBank/DDBJ databases">
        <title>Large-scale comparative analyses of tick genomes elucidate their genetic diversity and vector capacities.</title>
        <authorList>
            <person name="Jia N."/>
            <person name="Wang J."/>
            <person name="Shi W."/>
            <person name="Du L."/>
            <person name="Sun Y."/>
            <person name="Zhan W."/>
            <person name="Jiang J."/>
            <person name="Wang Q."/>
            <person name="Zhang B."/>
            <person name="Ji P."/>
            <person name="Sakyi L.B."/>
            <person name="Cui X."/>
            <person name="Yuan T."/>
            <person name="Jiang B."/>
            <person name="Yang W."/>
            <person name="Lam T.T.-Y."/>
            <person name="Chang Q."/>
            <person name="Ding S."/>
            <person name="Wang X."/>
            <person name="Zhu J."/>
            <person name="Ruan X."/>
            <person name="Zhao L."/>
            <person name="Wei J."/>
            <person name="Que T."/>
            <person name="Du C."/>
            <person name="Cheng J."/>
            <person name="Dai P."/>
            <person name="Han X."/>
            <person name="Huang E."/>
            <person name="Gao Y."/>
            <person name="Liu J."/>
            <person name="Shao H."/>
            <person name="Ye R."/>
            <person name="Li L."/>
            <person name="Wei W."/>
            <person name="Wang X."/>
            <person name="Wang C."/>
            <person name="Yang T."/>
            <person name="Huo Q."/>
            <person name="Li W."/>
            <person name="Guo W."/>
            <person name="Chen H."/>
            <person name="Zhou L."/>
            <person name="Ni X."/>
            <person name="Tian J."/>
            <person name="Zhou Y."/>
            <person name="Sheng Y."/>
            <person name="Liu T."/>
            <person name="Pan Y."/>
            <person name="Xia L."/>
            <person name="Li J."/>
            <person name="Zhao F."/>
            <person name="Cao W."/>
        </authorList>
    </citation>
    <scope>NUCLEOTIDE SEQUENCE</scope>
    <source>
        <strain evidence="1">Dsil-2018</strain>
    </source>
</reference>
<comment type="caution">
    <text evidence="1">The sequence shown here is derived from an EMBL/GenBank/DDBJ whole genome shotgun (WGS) entry which is preliminary data.</text>
</comment>
<dbReference type="EMBL" id="CM023477">
    <property type="protein sequence ID" value="KAH7937366.1"/>
    <property type="molecule type" value="Genomic_DNA"/>
</dbReference>
<evidence type="ECO:0000313" key="2">
    <source>
        <dbReference type="Proteomes" id="UP000821865"/>
    </source>
</evidence>
<name>A0ACB8C8V0_DERSI</name>
<sequence>MELIKSFMSENCPAKKLVLLQALRATLETLRPDDLVMSDNATLCALTQSLLLSGTPNDTGDEEDSRHEKNDFPGIAEAASAGMICAHILIKSNASELTGLHDFVTPLKVLCFAHNKAELPWCSEESVAASSALSSQLKCMFSVPKLLLSVLKYIQPKLTKETWKKNPCYRHVYREVLFKLSPNDMADVLPIVMAPALLLVDDYMTYNQRLGLTCVRCIIVSVPPSDLDQYGRLEVLFDALKHLLYVKEPDIIVELHTGLRNLIFSDYLDALRTFRTKDDRRQKMADYVYCELLTAAEVEQTFALRKAYSSQFAPYIKCLGMDVVKYMDKTLRVLLEYMEMHDTDEQICRRNALLSLAMLIKQSWPRIQFHFRRIIDSIFKLAYDLCEHGNSALWDDIGNCLYLLQQSCPKQFQEFHEDLLFLKDDNIPGIASLLACLGTRQMT</sequence>
<accession>A0ACB8C8V0</accession>
<organism evidence="1 2">
    <name type="scientific">Dermacentor silvarum</name>
    <name type="common">Tick</name>
    <dbReference type="NCBI Taxonomy" id="543639"/>
    <lineage>
        <taxon>Eukaryota</taxon>
        <taxon>Metazoa</taxon>
        <taxon>Ecdysozoa</taxon>
        <taxon>Arthropoda</taxon>
        <taxon>Chelicerata</taxon>
        <taxon>Arachnida</taxon>
        <taxon>Acari</taxon>
        <taxon>Parasitiformes</taxon>
        <taxon>Ixodida</taxon>
        <taxon>Ixodoidea</taxon>
        <taxon>Ixodidae</taxon>
        <taxon>Rhipicephalinae</taxon>
        <taxon>Dermacentor</taxon>
    </lineage>
</organism>
<protein>
    <submittedName>
        <fullName evidence="1">Uncharacterized protein</fullName>
    </submittedName>
</protein>
<gene>
    <name evidence="1" type="ORF">HPB49_011084</name>
</gene>
<proteinExistence type="predicted"/>
<dbReference type="Proteomes" id="UP000821865">
    <property type="component" value="Chromosome 8"/>
</dbReference>